<feature type="non-terminal residue" evidence="1">
    <location>
        <position position="1"/>
    </location>
</feature>
<sequence>EDTTVIHHTGIPVGGDIHIVGATASKSTVAGVRGWLPFGIICLPFGDQQDIADWYDVTKLGSLRADITAGPYITGIEPIRVALEQLRRY</sequence>
<evidence type="ECO:0000313" key="1">
    <source>
        <dbReference type="EMBL" id="GAI03237.1"/>
    </source>
</evidence>
<reference evidence="1" key="1">
    <citation type="journal article" date="2014" name="Front. Microbiol.">
        <title>High frequency of phylogenetically diverse reductive dehalogenase-homologous genes in deep subseafloor sedimentary metagenomes.</title>
        <authorList>
            <person name="Kawai M."/>
            <person name="Futagami T."/>
            <person name="Toyoda A."/>
            <person name="Takaki Y."/>
            <person name="Nishi S."/>
            <person name="Hori S."/>
            <person name="Arai W."/>
            <person name="Tsubouchi T."/>
            <person name="Morono Y."/>
            <person name="Uchiyama I."/>
            <person name="Ito T."/>
            <person name="Fujiyama A."/>
            <person name="Inagaki F."/>
            <person name="Takami H."/>
        </authorList>
    </citation>
    <scope>NUCLEOTIDE SEQUENCE</scope>
    <source>
        <strain evidence="1">Expedition CK06-06</strain>
    </source>
</reference>
<accession>X1K883</accession>
<dbReference type="EMBL" id="BARV01012349">
    <property type="protein sequence ID" value="GAI03237.1"/>
    <property type="molecule type" value="Genomic_DNA"/>
</dbReference>
<proteinExistence type="predicted"/>
<name>X1K883_9ZZZZ</name>
<organism evidence="1">
    <name type="scientific">marine sediment metagenome</name>
    <dbReference type="NCBI Taxonomy" id="412755"/>
    <lineage>
        <taxon>unclassified sequences</taxon>
        <taxon>metagenomes</taxon>
        <taxon>ecological metagenomes</taxon>
    </lineage>
</organism>
<gene>
    <name evidence="1" type="ORF">S06H3_22916</name>
</gene>
<protein>
    <submittedName>
        <fullName evidence="1">Uncharacterized protein</fullName>
    </submittedName>
</protein>
<comment type="caution">
    <text evidence="1">The sequence shown here is derived from an EMBL/GenBank/DDBJ whole genome shotgun (WGS) entry which is preliminary data.</text>
</comment>
<dbReference type="AlphaFoldDB" id="X1K883"/>